<comment type="caution">
    <text evidence="3">The sequence shown here is derived from an EMBL/GenBank/DDBJ whole genome shotgun (WGS) entry which is preliminary data.</text>
</comment>
<gene>
    <name evidence="3" type="ORF">Ae201684_015235</name>
</gene>
<dbReference type="InterPro" id="IPR001680">
    <property type="entry name" value="WD40_rpt"/>
</dbReference>
<organism evidence="3 4">
    <name type="scientific">Aphanomyces euteiches</name>
    <dbReference type="NCBI Taxonomy" id="100861"/>
    <lineage>
        <taxon>Eukaryota</taxon>
        <taxon>Sar</taxon>
        <taxon>Stramenopiles</taxon>
        <taxon>Oomycota</taxon>
        <taxon>Saprolegniomycetes</taxon>
        <taxon>Saprolegniales</taxon>
        <taxon>Verrucalvaceae</taxon>
        <taxon>Aphanomyces</taxon>
    </lineage>
</organism>
<evidence type="ECO:0000256" key="2">
    <source>
        <dbReference type="SAM" id="MobiDB-lite"/>
    </source>
</evidence>
<protein>
    <submittedName>
        <fullName evidence="3">Uncharacterized protein</fullName>
    </submittedName>
</protein>
<feature type="coiled-coil region" evidence="1">
    <location>
        <begin position="15"/>
        <end position="63"/>
    </location>
</feature>
<dbReference type="PANTHER" id="PTHR47232">
    <property type="entry name" value="TRANSDUCIN FAMILY PROTEIN / WD-40 REPEAT FAMILY PROTEIN"/>
    <property type="match status" value="1"/>
</dbReference>
<dbReference type="Proteomes" id="UP000481153">
    <property type="component" value="Unassembled WGS sequence"/>
</dbReference>
<dbReference type="EMBL" id="VJMJ01000213">
    <property type="protein sequence ID" value="KAF0726614.1"/>
    <property type="molecule type" value="Genomic_DNA"/>
</dbReference>
<evidence type="ECO:0000313" key="4">
    <source>
        <dbReference type="Proteomes" id="UP000481153"/>
    </source>
</evidence>
<dbReference type="Pfam" id="PF00400">
    <property type="entry name" value="WD40"/>
    <property type="match status" value="1"/>
</dbReference>
<proteinExistence type="predicted"/>
<dbReference type="Gene3D" id="2.130.10.10">
    <property type="entry name" value="YVTN repeat-like/Quinoprotein amine dehydrogenase"/>
    <property type="match status" value="1"/>
</dbReference>
<dbReference type="SUPFAM" id="SSF50978">
    <property type="entry name" value="WD40 repeat-like"/>
    <property type="match status" value="1"/>
</dbReference>
<evidence type="ECO:0000256" key="1">
    <source>
        <dbReference type="SAM" id="Coils"/>
    </source>
</evidence>
<name>A0A6G0WHG4_9STRA</name>
<sequence>MSRRSNLPPRPLNDVTELELELEKYDEALKKCVQMIKDEEKNIENHKRSLAMHEEMLQRHKYEEKDLNILRDGVIKRISLRRESKRGVEIHFDSGAPPQKKSRVTTTPPRTTTPTPSPRPSSPPPRPPSPITQPTPPRRSQRERDVHIVQGRIQPQVPVNAHDPRSRRSFPDDFWSTTTNAKLLSQVRHSLMADGSDRKLRCSVFHPAYYDVLATSSDEGMLRLWQYESNRRTLKPLATVQSKFLRKEDACTEGLAWNPTQPKLAVAFRDPIQDRGGVCVVEWSSHDKFHSQPSTIWNGSTSLHSKGVSCIAWLDASYFVTGGVKHKVVCWNYDTKEIQSLHQQHRSEVRTVCPHSFGNSVFSGALDGTVIQYDFRHQTPMNIKEFRKPLIGKVNSILEHPANPHLLMFSCIYSGNQTMLFHDLRQRSNDRMPSMVWFKVPNKAMSQYITPRWSSAGMHVSCGSTTGDMYIWDIRACKTMTPAHQTVQLHSNKVLHGLWHATQNAIVTISHDRNIGVVSFQ</sequence>
<evidence type="ECO:0000313" key="3">
    <source>
        <dbReference type="EMBL" id="KAF0726614.1"/>
    </source>
</evidence>
<keyword evidence="1" id="KW-0175">Coiled coil</keyword>
<accession>A0A6G0WHG4</accession>
<dbReference type="PANTHER" id="PTHR47232:SF1">
    <property type="entry name" value="TRANSDUCIN FAMILY PROTEIN _ WD-40 REPEAT FAMILY PROTEIN"/>
    <property type="match status" value="1"/>
</dbReference>
<dbReference type="AlphaFoldDB" id="A0A6G0WHG4"/>
<feature type="compositionally biased region" description="Pro residues" evidence="2">
    <location>
        <begin position="115"/>
        <end position="137"/>
    </location>
</feature>
<keyword evidence="4" id="KW-1185">Reference proteome</keyword>
<feature type="compositionally biased region" description="Low complexity" evidence="2">
    <location>
        <begin position="104"/>
        <end position="114"/>
    </location>
</feature>
<dbReference type="SMART" id="SM00320">
    <property type="entry name" value="WD40"/>
    <property type="match status" value="4"/>
</dbReference>
<reference evidence="3 4" key="1">
    <citation type="submission" date="2019-07" db="EMBL/GenBank/DDBJ databases">
        <title>Genomics analysis of Aphanomyces spp. identifies a new class of oomycete effector associated with host adaptation.</title>
        <authorList>
            <person name="Gaulin E."/>
        </authorList>
    </citation>
    <scope>NUCLEOTIDE SEQUENCE [LARGE SCALE GENOMIC DNA]</scope>
    <source>
        <strain evidence="3 4">ATCC 201684</strain>
    </source>
</reference>
<dbReference type="InterPro" id="IPR015943">
    <property type="entry name" value="WD40/YVTN_repeat-like_dom_sf"/>
</dbReference>
<feature type="region of interest" description="Disordered" evidence="2">
    <location>
        <begin position="89"/>
        <end position="145"/>
    </location>
</feature>
<dbReference type="VEuPathDB" id="FungiDB:AeMF1_000818"/>
<dbReference type="InterPro" id="IPR036322">
    <property type="entry name" value="WD40_repeat_dom_sf"/>
</dbReference>